<reference evidence="1 2" key="1">
    <citation type="submission" date="2016-11" db="EMBL/GenBank/DDBJ databases">
        <title>The macronuclear genome of Stentor coeruleus: a giant cell with tiny introns.</title>
        <authorList>
            <person name="Slabodnick M."/>
            <person name="Ruby J.G."/>
            <person name="Reiff S.B."/>
            <person name="Swart E.C."/>
            <person name="Gosai S."/>
            <person name="Prabakaran S."/>
            <person name="Witkowska E."/>
            <person name="Larue G.E."/>
            <person name="Fisher S."/>
            <person name="Freeman R.M."/>
            <person name="Gunawardena J."/>
            <person name="Chu W."/>
            <person name="Stover N.A."/>
            <person name="Gregory B.D."/>
            <person name="Nowacki M."/>
            <person name="Derisi J."/>
            <person name="Roy S.W."/>
            <person name="Marshall W.F."/>
            <person name="Sood P."/>
        </authorList>
    </citation>
    <scope>NUCLEOTIDE SEQUENCE [LARGE SCALE GENOMIC DNA]</scope>
    <source>
        <strain evidence="1">WM001</strain>
    </source>
</reference>
<dbReference type="EMBL" id="MPUH01001030">
    <property type="protein sequence ID" value="OMJ71025.1"/>
    <property type="molecule type" value="Genomic_DNA"/>
</dbReference>
<dbReference type="Gene3D" id="2.60.200.20">
    <property type="match status" value="1"/>
</dbReference>
<dbReference type="Proteomes" id="UP000187209">
    <property type="component" value="Unassembled WGS sequence"/>
</dbReference>
<protein>
    <recommendedName>
        <fullName evidence="3">FHA domain-containing protein</fullName>
    </recommendedName>
</protein>
<sequence length="504" mass="58674">MERTFDSSDANILNIKRQFVAYINLMKSNIGYERIIERMEDLKSMLYFLKVSVIKNKEKVIAEYNKILICFTSKPQWATILSCLDSAEKIFLECIGALLSILNSEMVTCLNKVNTSDTSLYKRFTDLIIDYFIFQPEQESLTYVDLMVNIKKLFETFNIFLNSFTIQLFKKYACEGSDEFICQKIKVREFFEEVFGKPLNFKFLFKANRVFARFPDRKDSHSNTQLLFTCTDFDKSFLPKENSLVDKTFEITTAGMKSKNLRCDGFVTIGRSPLADFVLPYEDKKVDLLAFAMYFDGEIWHMMDCSKKTNVFIQMTPQKPYLLKPGLIISPVGMVHIWIKNIEQNYDNEEYYDDNIKIHSSLYYEYINGPLSNSFGDKVKVCSTLTRTPNEFKSEYFFGKGGAGNAIDCLIDCNGFASGKHFSFTYTNNMNWNCTDLSSKNGTYYMMKNYDQYIEKSPSKIIPLFYSSKETIKNENGEEQKIQLDDKTITIKISNYAFYIRQDI</sequence>
<gene>
    <name evidence="1" type="ORF">SteCoe_30871</name>
</gene>
<dbReference type="OrthoDB" id="326408at2759"/>
<dbReference type="AlphaFoldDB" id="A0A1R2B2W4"/>
<evidence type="ECO:0000313" key="1">
    <source>
        <dbReference type="EMBL" id="OMJ71025.1"/>
    </source>
</evidence>
<dbReference type="SUPFAM" id="SSF49879">
    <property type="entry name" value="SMAD/FHA domain"/>
    <property type="match status" value="2"/>
</dbReference>
<name>A0A1R2B2W4_9CILI</name>
<comment type="caution">
    <text evidence="1">The sequence shown here is derived from an EMBL/GenBank/DDBJ whole genome shotgun (WGS) entry which is preliminary data.</text>
</comment>
<proteinExistence type="predicted"/>
<organism evidence="1 2">
    <name type="scientific">Stentor coeruleus</name>
    <dbReference type="NCBI Taxonomy" id="5963"/>
    <lineage>
        <taxon>Eukaryota</taxon>
        <taxon>Sar</taxon>
        <taxon>Alveolata</taxon>
        <taxon>Ciliophora</taxon>
        <taxon>Postciliodesmatophora</taxon>
        <taxon>Heterotrichea</taxon>
        <taxon>Heterotrichida</taxon>
        <taxon>Stentoridae</taxon>
        <taxon>Stentor</taxon>
    </lineage>
</organism>
<evidence type="ECO:0008006" key="3">
    <source>
        <dbReference type="Google" id="ProtNLM"/>
    </source>
</evidence>
<accession>A0A1R2B2W4</accession>
<evidence type="ECO:0000313" key="2">
    <source>
        <dbReference type="Proteomes" id="UP000187209"/>
    </source>
</evidence>
<keyword evidence="2" id="KW-1185">Reference proteome</keyword>
<dbReference type="InterPro" id="IPR008984">
    <property type="entry name" value="SMAD_FHA_dom_sf"/>
</dbReference>